<sequence>MTDSAFAELETAIGDGDENAATVFISRLLTGDLVDYLRSPETQSAIAEQVRAETNCSLLVAKVGVRIVAWAAISTLTLAGTKVADGAVRRIVGTMVGNPNGRNVYFGVLKILSGIDKTAAGNRKMQASIGRLDQEAAELFPYLPAEKRSAMAQMTALEALLSGQAETQAAIEALAETLTNPRPKIVSKELNLSESGRNRFYFGTRNVPMFQRENAYATLSDGFLNARQAFAWIVVHGPGGMGKSRLALELLRNTADWGGGFIDKDTLGRFDWDNWRPQQPELLVIDYPSARQEEVATMLKALALQADQGRLSAPVRLVFCERDYDGPWYKKAIQGGGNPAAEFEHQPGNGDGGLALQPLRDLWPVFEHLLEGKPLPDRSDTLARLAEIDPQGRPLFAAFYADALARGEPAYRWDRRELVERLLADEEQRYWWLGFIGTEADKKKYKRLAAIVTLAGGADARQLEALCRSSNVLPDWDLDTVPPRLALITGRDAGSGAAPMEPDLIGELFALETAAKDSDLDVVLNWPFRLDGYAALDAILRARRDYPDHPVFATGDFGLALDNAVTAYQSTLSLTPETISASFPSRELDEIKAECENSAALRHAYATILFNLIHYLGQSDMAKALALFEDLKSLAAGHPGEPAIREEQAKASFNLINDLGQSDMAKALALFEDLKALAAGHPGEPAIREEQATASFNLINDLGQSDMAKALALFEDLKALAAGHPGEPAIREWQAKASVNLIDDLSQSDMAKALALFEDLKSLAAGHPGEPAIREWQAKASVNLIDDLSQSDMAKALALFEDLKALAAGHPGEPAIREWQARASFTLIYHLRQSDMAKALALFEDLKALAAGHPGEPAIREWQAKASFNLINDLGQSDMAKALALFEDLKALAAGHPGEEIVPEAYARAREIVGK</sequence>
<protein>
    <submittedName>
        <fullName evidence="1">Uncharacterized protein</fullName>
    </submittedName>
</protein>
<organism evidence="1 2">
    <name type="scientific">Aquisalinus flavus</name>
    <dbReference type="NCBI Taxonomy" id="1526572"/>
    <lineage>
        <taxon>Bacteria</taxon>
        <taxon>Pseudomonadati</taxon>
        <taxon>Pseudomonadota</taxon>
        <taxon>Alphaproteobacteria</taxon>
        <taxon>Parvularculales</taxon>
        <taxon>Parvularculaceae</taxon>
        <taxon>Aquisalinus</taxon>
    </lineage>
</organism>
<keyword evidence="2" id="KW-1185">Reference proteome</keyword>
<name>A0A8J2Y5F2_9PROT</name>
<dbReference type="Proteomes" id="UP000613582">
    <property type="component" value="Unassembled WGS sequence"/>
</dbReference>
<accession>A0A8J2Y5F2</accession>
<reference evidence="1" key="2">
    <citation type="submission" date="2020-09" db="EMBL/GenBank/DDBJ databases">
        <authorList>
            <person name="Sun Q."/>
            <person name="Zhou Y."/>
        </authorList>
    </citation>
    <scope>NUCLEOTIDE SEQUENCE</scope>
    <source>
        <strain evidence="1">CGMCC 1.12921</strain>
    </source>
</reference>
<comment type="caution">
    <text evidence="1">The sequence shown here is derived from an EMBL/GenBank/DDBJ whole genome shotgun (WGS) entry which is preliminary data.</text>
</comment>
<dbReference type="Gene3D" id="3.40.50.300">
    <property type="entry name" value="P-loop containing nucleotide triphosphate hydrolases"/>
    <property type="match status" value="1"/>
</dbReference>
<gene>
    <name evidence="1" type="ORF">GCM10011342_02730</name>
</gene>
<dbReference type="InterPro" id="IPR027417">
    <property type="entry name" value="P-loop_NTPase"/>
</dbReference>
<evidence type="ECO:0000313" key="2">
    <source>
        <dbReference type="Proteomes" id="UP000613582"/>
    </source>
</evidence>
<evidence type="ECO:0000313" key="1">
    <source>
        <dbReference type="EMBL" id="GGC97259.1"/>
    </source>
</evidence>
<reference evidence="1" key="1">
    <citation type="journal article" date="2014" name="Int. J. Syst. Evol. Microbiol.">
        <title>Complete genome sequence of Corynebacterium casei LMG S-19264T (=DSM 44701T), isolated from a smear-ripened cheese.</title>
        <authorList>
            <consortium name="US DOE Joint Genome Institute (JGI-PGF)"/>
            <person name="Walter F."/>
            <person name="Albersmeier A."/>
            <person name="Kalinowski J."/>
            <person name="Ruckert C."/>
        </authorList>
    </citation>
    <scope>NUCLEOTIDE SEQUENCE</scope>
    <source>
        <strain evidence="1">CGMCC 1.12921</strain>
    </source>
</reference>
<dbReference type="EMBL" id="BMGH01000001">
    <property type="protein sequence ID" value="GGC97259.1"/>
    <property type="molecule type" value="Genomic_DNA"/>
</dbReference>
<proteinExistence type="predicted"/>
<dbReference type="RefSeq" id="WP_188481184.1">
    <property type="nucleotide sequence ID" value="NZ_BMGH01000001.1"/>
</dbReference>
<dbReference type="AlphaFoldDB" id="A0A8J2Y5F2"/>